<dbReference type="Gene3D" id="1.10.8.10">
    <property type="entry name" value="DNA helicase RuvA subunit, C-terminal domain"/>
    <property type="match status" value="1"/>
</dbReference>
<sequence length="243" mass="23366">MYQYPTRPGAAPPPAAPQPTAFAQPGTQQQPYVPPPPPVVAPGHPPNSVLFTCASGSVTTLRLKAAEAIRLHPPVPISSVLLAETAGTHALPPPDLTLERQLLGEADAGAAGSAGAGSAGGAVGGSSGGGAAAGGGKGASSSSAASASADVEVFMATIQAGAFPRDPSVAVLSADKGASGQAALLGLAYARGGRGGTDKAGDFAAKLDQLTGMGFPLAMAAGALAKHGNDVEAATESCLAIAS</sequence>
<dbReference type="Proteomes" id="UP000613740">
    <property type="component" value="Unassembled WGS sequence"/>
</dbReference>
<comment type="caution">
    <text evidence="3">The sequence shown here is derived from an EMBL/GenBank/DDBJ whole genome shotgun (WGS) entry which is preliminary data.</text>
</comment>
<name>A0A835WSV6_9CHLO</name>
<feature type="compositionally biased region" description="Pro residues" evidence="1">
    <location>
        <begin position="32"/>
        <end position="44"/>
    </location>
</feature>
<organism evidence="3 4">
    <name type="scientific">Chlamydomonas schloesseri</name>
    <dbReference type="NCBI Taxonomy" id="2026947"/>
    <lineage>
        <taxon>Eukaryota</taxon>
        <taxon>Viridiplantae</taxon>
        <taxon>Chlorophyta</taxon>
        <taxon>core chlorophytes</taxon>
        <taxon>Chlorophyceae</taxon>
        <taxon>CS clade</taxon>
        <taxon>Chlamydomonadales</taxon>
        <taxon>Chlamydomonadaceae</taxon>
        <taxon>Chlamydomonas</taxon>
    </lineage>
</organism>
<feature type="compositionally biased region" description="Gly residues" evidence="1">
    <location>
        <begin position="112"/>
        <end position="138"/>
    </location>
</feature>
<feature type="region of interest" description="Disordered" evidence="1">
    <location>
        <begin position="1"/>
        <end position="44"/>
    </location>
</feature>
<evidence type="ECO:0000259" key="2">
    <source>
        <dbReference type="SMART" id="SM00165"/>
    </source>
</evidence>
<evidence type="ECO:0000313" key="4">
    <source>
        <dbReference type="Proteomes" id="UP000613740"/>
    </source>
</evidence>
<dbReference type="OrthoDB" id="543376at2759"/>
<feature type="region of interest" description="Disordered" evidence="1">
    <location>
        <begin position="109"/>
        <end position="141"/>
    </location>
</feature>
<protein>
    <recommendedName>
        <fullName evidence="2">UBA domain-containing protein</fullName>
    </recommendedName>
</protein>
<proteinExistence type="predicted"/>
<evidence type="ECO:0000256" key="1">
    <source>
        <dbReference type="SAM" id="MobiDB-lite"/>
    </source>
</evidence>
<dbReference type="CDD" id="cd14270">
    <property type="entry name" value="UBA"/>
    <property type="match status" value="1"/>
</dbReference>
<dbReference type="SUPFAM" id="SSF46934">
    <property type="entry name" value="UBA-like"/>
    <property type="match status" value="1"/>
</dbReference>
<dbReference type="AlphaFoldDB" id="A0A835WSV6"/>
<keyword evidence="4" id="KW-1185">Reference proteome</keyword>
<dbReference type="InterPro" id="IPR009060">
    <property type="entry name" value="UBA-like_sf"/>
</dbReference>
<accession>A0A835WSV6</accession>
<dbReference type="InterPro" id="IPR015940">
    <property type="entry name" value="UBA"/>
</dbReference>
<gene>
    <name evidence="3" type="ORF">HYH02_002906</name>
</gene>
<feature type="compositionally biased region" description="Low complexity" evidence="1">
    <location>
        <begin position="18"/>
        <end position="31"/>
    </location>
</feature>
<dbReference type="EMBL" id="JAEHOD010000005">
    <property type="protein sequence ID" value="KAG2452673.1"/>
    <property type="molecule type" value="Genomic_DNA"/>
</dbReference>
<reference evidence="3" key="1">
    <citation type="journal article" date="2020" name="bioRxiv">
        <title>Comparative genomics of Chlamydomonas.</title>
        <authorList>
            <person name="Craig R.J."/>
            <person name="Hasan A.R."/>
            <person name="Ness R.W."/>
            <person name="Keightley P.D."/>
        </authorList>
    </citation>
    <scope>NUCLEOTIDE SEQUENCE</scope>
    <source>
        <strain evidence="3">CCAP 11/173</strain>
    </source>
</reference>
<evidence type="ECO:0000313" key="3">
    <source>
        <dbReference type="EMBL" id="KAG2452673.1"/>
    </source>
</evidence>
<feature type="domain" description="UBA" evidence="2">
    <location>
        <begin position="203"/>
        <end position="240"/>
    </location>
</feature>
<dbReference type="SMART" id="SM00165">
    <property type="entry name" value="UBA"/>
    <property type="match status" value="1"/>
</dbReference>